<evidence type="ECO:0000313" key="1">
    <source>
        <dbReference type="EMBL" id="XBO73756.1"/>
    </source>
</evidence>
<dbReference type="EMBL" id="CP098828">
    <property type="protein sequence ID" value="XBO73756.1"/>
    <property type="molecule type" value="Genomic_DNA"/>
</dbReference>
<reference evidence="1" key="1">
    <citation type="submission" date="2022-06" db="EMBL/GenBank/DDBJ databases">
        <title>A novel DMS-producing enzyme.</title>
        <authorList>
            <person name="Zhang Y."/>
        </authorList>
    </citation>
    <scope>NUCLEOTIDE SEQUENCE</scope>
    <source>
        <strain evidence="1">H10-59</strain>
    </source>
</reference>
<sequence length="258" mass="30796">MIEQSIKDEIMKRIKNAESEYGVKVLYAVESGSRAWGFESPNSDYDVRFIYAHPKDWYVSVDLEEKRDVIEYEIVDEIDISGWDVRKALRLFWKSNPSFVEWLQSPIIYIERGCFAEKARNLMAQIYSVEKGIYHYRSMAKTNYRGYLREERVLLKKYFYVLRPLLSIMWLEKYFEPAPIEFERLRTLIADNKRLDNCIGELLEKKKRSLEKELASPILEINHFIESELRRLEKYNNHPGSRIKDMSILNTLFHEAIS</sequence>
<dbReference type="RefSeq" id="WP_348814497.1">
    <property type="nucleotide sequence ID" value="NZ_CP098828.1"/>
</dbReference>
<accession>A0AAU7KQA0</accession>
<gene>
    <name evidence="1" type="ORF">NFG57_13050</name>
</gene>
<dbReference type="Pfam" id="PF10127">
    <property type="entry name" value="RlaP"/>
    <property type="match status" value="1"/>
</dbReference>
<dbReference type="PANTHER" id="PTHR34817">
    <property type="entry name" value="NUCLEOTIDYLTRANSFERASE"/>
    <property type="match status" value="1"/>
</dbReference>
<name>A0AAU7KQA0_9GAMM</name>
<dbReference type="SUPFAM" id="SSF81301">
    <property type="entry name" value="Nucleotidyltransferase"/>
    <property type="match status" value="1"/>
</dbReference>
<organism evidence="1">
    <name type="scientific">Halomonas sp. H10-59</name>
    <dbReference type="NCBI Taxonomy" id="2950874"/>
    <lineage>
        <taxon>Bacteria</taxon>
        <taxon>Pseudomonadati</taxon>
        <taxon>Pseudomonadota</taxon>
        <taxon>Gammaproteobacteria</taxon>
        <taxon>Oceanospirillales</taxon>
        <taxon>Halomonadaceae</taxon>
        <taxon>Halomonas</taxon>
    </lineage>
</organism>
<dbReference type="InterPro" id="IPR018775">
    <property type="entry name" value="RlaP"/>
</dbReference>
<dbReference type="AlphaFoldDB" id="A0AAU7KQA0"/>
<dbReference type="PANTHER" id="PTHR34817:SF2">
    <property type="entry name" value="NUCLEOTIDYLTRANSFERASE"/>
    <property type="match status" value="1"/>
</dbReference>
<proteinExistence type="predicted"/>
<dbReference type="InterPro" id="IPR043519">
    <property type="entry name" value="NT_sf"/>
</dbReference>
<protein>
    <submittedName>
        <fullName evidence="1">Nucleotidyltransferase domain-containing protein</fullName>
    </submittedName>
</protein>